<feature type="domain" description="YqaJ viral recombinase" evidence="2">
    <location>
        <begin position="26"/>
        <end position="158"/>
    </location>
</feature>
<dbReference type="InterPro" id="IPR019080">
    <property type="entry name" value="YqaJ_viral_recombinase"/>
</dbReference>
<proteinExistence type="predicted"/>
<dbReference type="Proteomes" id="UP000063308">
    <property type="component" value="Chromosome"/>
</dbReference>
<reference evidence="3 4" key="1">
    <citation type="submission" date="2014-11" db="EMBL/GenBank/DDBJ databases">
        <title>Symbiosis island explosion on the genome of extra-slow-growing strains of soybean bradyrhizobia with massive insertion sequences.</title>
        <authorList>
            <person name="Iida T."/>
            <person name="Minamisawa K."/>
        </authorList>
    </citation>
    <scope>NUCLEOTIDE SEQUENCE [LARGE SCALE GENOMIC DNA]</scope>
    <source>
        <strain evidence="3 4">NK6</strain>
    </source>
</reference>
<evidence type="ECO:0000313" key="3">
    <source>
        <dbReference type="EMBL" id="BAR61868.1"/>
    </source>
</evidence>
<dbReference type="InterPro" id="IPR011604">
    <property type="entry name" value="PDDEXK-like_dom_sf"/>
</dbReference>
<dbReference type="EMBL" id="AP014685">
    <property type="protein sequence ID" value="BAR61868.1"/>
    <property type="molecule type" value="Genomic_DNA"/>
</dbReference>
<protein>
    <recommendedName>
        <fullName evidence="2">YqaJ viral recombinase domain-containing protein</fullName>
    </recommendedName>
</protein>
<dbReference type="Gene3D" id="3.90.320.10">
    <property type="match status" value="1"/>
</dbReference>
<sequence length="327" mass="36953">MQGDLQMQPPSYRRTGHIGMSEEARKARMSSIGGSDAKIIMSGDQKAIERLWREKRGEIPPLDMSEVILVNLGNLTEPLNADLFEKETGWWVTDEQRKVHYPEWDKAHTTLDGLVRETPTSDPFAVVEFKFMFPFGFDIEKAIEKYYPQCQHNMMVTDQPVAYLSILTGAAQWYKAEIEADVFYHSELLKAEQDFWKCVETGQMPGTPEIVVPLVDRIRVVDMNQSNEWGEHAEWLKKTATAAKKHESSKKAIKNLMPADAKEASGKGVTVKLSKDGKLLIDIDKEQVKKIDEELGIFPPPSKKSSSAKPRKKKGDNDNNKDTAEAA</sequence>
<dbReference type="SUPFAM" id="SSF52980">
    <property type="entry name" value="Restriction endonuclease-like"/>
    <property type="match status" value="1"/>
</dbReference>
<dbReference type="AlphaFoldDB" id="A0A0E4G0Z3"/>
<name>A0A0E4G0Z3_9BRAD</name>
<feature type="region of interest" description="Disordered" evidence="1">
    <location>
        <begin position="292"/>
        <end position="327"/>
    </location>
</feature>
<accession>A0A0E4G0Z3</accession>
<evidence type="ECO:0000313" key="4">
    <source>
        <dbReference type="Proteomes" id="UP000063308"/>
    </source>
</evidence>
<evidence type="ECO:0000256" key="1">
    <source>
        <dbReference type="SAM" id="MobiDB-lite"/>
    </source>
</evidence>
<evidence type="ECO:0000259" key="2">
    <source>
        <dbReference type="Pfam" id="PF09588"/>
    </source>
</evidence>
<dbReference type="Pfam" id="PF09588">
    <property type="entry name" value="YqaJ"/>
    <property type="match status" value="1"/>
</dbReference>
<feature type="compositionally biased region" description="Basic and acidic residues" evidence="1">
    <location>
        <begin position="315"/>
        <end position="327"/>
    </location>
</feature>
<organism evidence="3 4">
    <name type="scientific">Bradyrhizobium diazoefficiens</name>
    <dbReference type="NCBI Taxonomy" id="1355477"/>
    <lineage>
        <taxon>Bacteria</taxon>
        <taxon>Pseudomonadati</taxon>
        <taxon>Pseudomonadota</taxon>
        <taxon>Alphaproteobacteria</taxon>
        <taxon>Hyphomicrobiales</taxon>
        <taxon>Nitrobacteraceae</taxon>
        <taxon>Bradyrhizobium</taxon>
    </lineage>
</organism>
<gene>
    <name evidence="3" type="ORF">NK6_8721</name>
</gene>
<dbReference type="InterPro" id="IPR011335">
    <property type="entry name" value="Restrct_endonuc-II-like"/>
</dbReference>